<comment type="similarity">
    <text evidence="6">Belongs to the helicase family. DinG subfamily.</text>
</comment>
<reference evidence="12" key="1">
    <citation type="submission" date="2021-03" db="EMBL/GenBank/DDBJ databases">
        <authorList>
            <person name="Sun Q."/>
        </authorList>
    </citation>
    <scope>NUCLEOTIDE SEQUENCE</scope>
    <source>
        <strain evidence="12">CCM 8862</strain>
    </source>
</reference>
<dbReference type="Pfam" id="PF00270">
    <property type="entry name" value="DEAD"/>
    <property type="match status" value="1"/>
</dbReference>
<dbReference type="InterPro" id="IPR006555">
    <property type="entry name" value="ATP-dep_Helicase_C"/>
</dbReference>
<evidence type="ECO:0000256" key="7">
    <source>
        <dbReference type="ARBA" id="ARBA00044969"/>
    </source>
</evidence>
<dbReference type="SMART" id="SM00491">
    <property type="entry name" value="HELICc2"/>
    <property type="match status" value="1"/>
</dbReference>
<dbReference type="EMBL" id="JAFLEQ010000008">
    <property type="protein sequence ID" value="MBN9644128.1"/>
    <property type="molecule type" value="Genomic_DNA"/>
</dbReference>
<feature type="domain" description="Helicase ATP-binding" evidence="11">
    <location>
        <begin position="19"/>
        <end position="313"/>
    </location>
</feature>
<evidence type="ECO:0000256" key="2">
    <source>
        <dbReference type="ARBA" id="ARBA00022741"/>
    </source>
</evidence>
<evidence type="ECO:0000256" key="3">
    <source>
        <dbReference type="ARBA" id="ARBA00022801"/>
    </source>
</evidence>
<evidence type="ECO:0000256" key="9">
    <source>
        <dbReference type="ARBA" id="ARBA00073590"/>
    </source>
</evidence>
<evidence type="ECO:0000259" key="11">
    <source>
        <dbReference type="PROSITE" id="PS51193"/>
    </source>
</evidence>
<dbReference type="PANTHER" id="PTHR11472">
    <property type="entry name" value="DNA REPAIR DEAD HELICASE RAD3/XP-D SUBFAMILY MEMBER"/>
    <property type="match status" value="1"/>
</dbReference>
<evidence type="ECO:0000313" key="12">
    <source>
        <dbReference type="EMBL" id="MBN9644128.1"/>
    </source>
</evidence>
<keyword evidence="13" id="KW-1185">Reference proteome</keyword>
<proteinExistence type="inferred from homology"/>
<dbReference type="InterPro" id="IPR011545">
    <property type="entry name" value="DEAD/DEAH_box_helicase_dom"/>
</dbReference>
<dbReference type="PROSITE" id="PS00690">
    <property type="entry name" value="DEAH_ATP_HELICASE"/>
    <property type="match status" value="1"/>
</dbReference>
<dbReference type="GO" id="GO:0006139">
    <property type="term" value="P:nucleobase-containing compound metabolic process"/>
    <property type="evidence" value="ECO:0007669"/>
    <property type="project" value="InterPro"/>
</dbReference>
<keyword evidence="5" id="KW-0067">ATP-binding</keyword>
<accession>A0A939DZX9</accession>
<dbReference type="SUPFAM" id="SSF52540">
    <property type="entry name" value="P-loop containing nucleoside triphosphate hydrolases"/>
    <property type="match status" value="1"/>
</dbReference>
<evidence type="ECO:0000256" key="5">
    <source>
        <dbReference type="ARBA" id="ARBA00022840"/>
    </source>
</evidence>
<keyword evidence="2" id="KW-0547">Nucleotide-binding</keyword>
<dbReference type="Proteomes" id="UP000664332">
    <property type="component" value="Unassembled WGS sequence"/>
</dbReference>
<dbReference type="FunFam" id="3.40.50.300:FF:000437">
    <property type="entry name" value="ATP-dependent DNA helicase DinG"/>
    <property type="match status" value="1"/>
</dbReference>
<dbReference type="PROSITE" id="PS51193">
    <property type="entry name" value="HELICASE_ATP_BIND_2"/>
    <property type="match status" value="1"/>
</dbReference>
<sequence length="666" mass="70364">MTHTPDDGPEPASTRQLLDCAVAAVGGAPRTGQQTMADEVTRAIESGTHLAVQAGTGTGKSLAYLVPAIRQAMITGDTVVVSTATIALQRQLVERDLPRLADALEKLLPRRPSFAMLKGRSNYLCRNKIAADDTGRDGLLDPAELTETGRMVKKIVDWAATTDTGDRDSFTDGCPDVVWRSVSVSSRECIGAGSCPFGPDCFAEAAKDRARDVDVLVTNHALLAIDAINGGMILPEHSTVIIDEAHELDGRITSVASHEISPKALVMAANRGKKIGAGAAAAALESAAGDFADWLSSTDDGRITDLDESGHAAINSIAEALRDMRREISGAAGDSPSPEETTEKKLLANHLTDLALACQRLFDCVLHDEPAGHNDVVWVEKQQRPGNRLVIAPLQVSDLLAEHLFPSATVIMTSATLITGGNFRGFATSVGLSPDEFTGIDVGSPFDPARSGILYVARHLPTPSRGEVDDRVYDEMEQLIMAAGGRTLGLFASRRAADTAAEVLSGRIPFTIFKQGDSSTGVLVDKFANDENSCLFGTLSLWQGVDVPGSACSLVIIDKIPFPRPDDPLFSARKQAADAAGRNGFMEVAAGHAALLLAQGAGRLLRSVTDKGVVAVLDNRLVTKRYGSFLLKSMPPMWTTTDTATVTGCLHRLTGTGSPAAESPPG</sequence>
<evidence type="ECO:0000256" key="8">
    <source>
        <dbReference type="ARBA" id="ARBA00048954"/>
    </source>
</evidence>
<dbReference type="InterPro" id="IPR002464">
    <property type="entry name" value="DNA/RNA_helicase_DEAH_CS"/>
</dbReference>
<dbReference type="Pfam" id="PF13307">
    <property type="entry name" value="Helicase_C_2"/>
    <property type="match status" value="1"/>
</dbReference>
<evidence type="ECO:0000256" key="4">
    <source>
        <dbReference type="ARBA" id="ARBA00022806"/>
    </source>
</evidence>
<dbReference type="Gene3D" id="3.40.50.300">
    <property type="entry name" value="P-loop containing nucleotide triphosphate hydrolases"/>
    <property type="match status" value="2"/>
</dbReference>
<dbReference type="GO" id="GO:0043139">
    <property type="term" value="F:5'-3' DNA helicase activity"/>
    <property type="evidence" value="ECO:0007669"/>
    <property type="project" value="UniProtKB-EC"/>
</dbReference>
<dbReference type="GO" id="GO:0016818">
    <property type="term" value="F:hydrolase activity, acting on acid anhydrides, in phosphorus-containing anhydrides"/>
    <property type="evidence" value="ECO:0007669"/>
    <property type="project" value="InterPro"/>
</dbReference>
<evidence type="ECO:0000256" key="1">
    <source>
        <dbReference type="ARBA" id="ARBA00001966"/>
    </source>
</evidence>
<comment type="cofactor">
    <cofactor evidence="1">
        <name>[4Fe-4S] cluster</name>
        <dbReference type="ChEBI" id="CHEBI:49883"/>
    </cofactor>
</comment>
<evidence type="ECO:0000256" key="10">
    <source>
        <dbReference type="ARBA" id="ARBA00079061"/>
    </source>
</evidence>
<dbReference type="AlphaFoldDB" id="A0A939DZX9"/>
<keyword evidence="4 12" id="KW-0347">Helicase</keyword>
<dbReference type="EC" id="5.6.2.3" evidence="7"/>
<dbReference type="GO" id="GO:0005524">
    <property type="term" value="F:ATP binding"/>
    <property type="evidence" value="ECO:0007669"/>
    <property type="project" value="UniProtKB-KW"/>
</dbReference>
<dbReference type="RefSeq" id="WP_207119069.1">
    <property type="nucleotide sequence ID" value="NZ_JAFLEQ010000008.1"/>
</dbReference>
<dbReference type="GO" id="GO:0003676">
    <property type="term" value="F:nucleic acid binding"/>
    <property type="evidence" value="ECO:0007669"/>
    <property type="project" value="InterPro"/>
</dbReference>
<dbReference type="SMART" id="SM00487">
    <property type="entry name" value="DEXDc"/>
    <property type="match status" value="1"/>
</dbReference>
<keyword evidence="3" id="KW-0378">Hydrolase</keyword>
<dbReference type="InterPro" id="IPR045028">
    <property type="entry name" value="DinG/Rad3-like"/>
</dbReference>
<gene>
    <name evidence="12" type="ORF">JZY06_05770</name>
</gene>
<dbReference type="InterPro" id="IPR014013">
    <property type="entry name" value="Helic_SF1/SF2_ATP-bd_DinG/Rad3"/>
</dbReference>
<comment type="catalytic activity">
    <reaction evidence="8">
        <text>ATP + H2O = ADP + phosphate + H(+)</text>
        <dbReference type="Rhea" id="RHEA:13065"/>
        <dbReference type="ChEBI" id="CHEBI:15377"/>
        <dbReference type="ChEBI" id="CHEBI:15378"/>
        <dbReference type="ChEBI" id="CHEBI:30616"/>
        <dbReference type="ChEBI" id="CHEBI:43474"/>
        <dbReference type="ChEBI" id="CHEBI:456216"/>
        <dbReference type="EC" id="5.6.2.3"/>
    </reaction>
</comment>
<protein>
    <recommendedName>
        <fullName evidence="9">ATP-dependent helicase DinG</fullName>
        <ecNumber evidence="7">5.6.2.3</ecNumber>
    </recommendedName>
    <alternativeName>
        <fullName evidence="10">DNA 5'-3' helicase DinG</fullName>
    </alternativeName>
</protein>
<organism evidence="12 13">
    <name type="scientific">Corynebacterium mendelii</name>
    <dbReference type="NCBI Taxonomy" id="2765362"/>
    <lineage>
        <taxon>Bacteria</taxon>
        <taxon>Bacillati</taxon>
        <taxon>Actinomycetota</taxon>
        <taxon>Actinomycetes</taxon>
        <taxon>Mycobacteriales</taxon>
        <taxon>Corynebacteriaceae</taxon>
        <taxon>Corynebacterium</taxon>
    </lineage>
</organism>
<evidence type="ECO:0000256" key="6">
    <source>
        <dbReference type="ARBA" id="ARBA00038058"/>
    </source>
</evidence>
<dbReference type="InterPro" id="IPR027417">
    <property type="entry name" value="P-loop_NTPase"/>
</dbReference>
<dbReference type="PANTHER" id="PTHR11472:SF34">
    <property type="entry name" value="REGULATOR OF TELOMERE ELONGATION HELICASE 1"/>
    <property type="match status" value="1"/>
</dbReference>
<evidence type="ECO:0000313" key="13">
    <source>
        <dbReference type="Proteomes" id="UP000664332"/>
    </source>
</evidence>
<name>A0A939DZX9_9CORY</name>
<comment type="caution">
    <text evidence="12">The sequence shown here is derived from an EMBL/GenBank/DDBJ whole genome shotgun (WGS) entry which is preliminary data.</text>
</comment>
<dbReference type="InterPro" id="IPR014001">
    <property type="entry name" value="Helicase_ATP-bd"/>
</dbReference>